<proteinExistence type="inferred from homology"/>
<comment type="similarity">
    <text evidence="1">Belongs to the IMPACT family.</text>
</comment>
<evidence type="ECO:0000259" key="3">
    <source>
        <dbReference type="Pfam" id="PF09186"/>
    </source>
</evidence>
<dbReference type="KEGG" id="amij:EQM06_08190"/>
<sequence>MIRYNTVQKLEYAEQTIDKSRFIAYVCPVETREEAEAFISEIKIKHKDATHNVPAMVIGDKYQIQWASDDGEPQGTSGAPIVQMLVREGLTNLAVVVTRYFGGIKLGTGGLVRAYTSSVKLALQEAGICAVKDMYVAVVNLEYTYLNKLQNLSQAGEFSINQIIYEDSVQVILSAEPEKKENLKQIIANLTSGTGILREERMEQIRVPVCDFFK</sequence>
<dbReference type="PROSITE" id="PS00910">
    <property type="entry name" value="UPF0029"/>
    <property type="match status" value="1"/>
</dbReference>
<organism evidence="4 5">
    <name type="scientific">Aminipila luticellarii</name>
    <dbReference type="NCBI Taxonomy" id="2507160"/>
    <lineage>
        <taxon>Bacteria</taxon>
        <taxon>Bacillati</taxon>
        <taxon>Bacillota</taxon>
        <taxon>Clostridia</taxon>
        <taxon>Peptostreptococcales</taxon>
        <taxon>Anaerovoracaceae</taxon>
        <taxon>Aminipila</taxon>
    </lineage>
</organism>
<dbReference type="NCBIfam" id="TIGR00257">
    <property type="entry name" value="IMPACT_YIGZ"/>
    <property type="match status" value="1"/>
</dbReference>
<dbReference type="AlphaFoldDB" id="A0A410PW90"/>
<dbReference type="InterPro" id="IPR020568">
    <property type="entry name" value="Ribosomal_Su5_D2-typ_SF"/>
</dbReference>
<dbReference type="GO" id="GO:0006446">
    <property type="term" value="P:regulation of translational initiation"/>
    <property type="evidence" value="ECO:0007669"/>
    <property type="project" value="TreeGrafter"/>
</dbReference>
<dbReference type="InterPro" id="IPR015269">
    <property type="entry name" value="UPF0029_Impact_C"/>
</dbReference>
<dbReference type="RefSeq" id="WP_128745845.1">
    <property type="nucleotide sequence ID" value="NZ_CP035281.1"/>
</dbReference>
<dbReference type="InterPro" id="IPR020569">
    <property type="entry name" value="UPF0029_Impact_CS"/>
</dbReference>
<dbReference type="Gene3D" id="3.30.230.30">
    <property type="entry name" value="Impact, N-terminal domain"/>
    <property type="match status" value="1"/>
</dbReference>
<dbReference type="PANTHER" id="PTHR16301">
    <property type="entry name" value="IMPACT-RELATED"/>
    <property type="match status" value="1"/>
</dbReference>
<dbReference type="InterPro" id="IPR015796">
    <property type="entry name" value="Impact_YigZ-like"/>
</dbReference>
<gene>
    <name evidence="4" type="ORF">EQM06_08190</name>
</gene>
<dbReference type="OrthoDB" id="9813771at2"/>
<accession>A0A410PW90</accession>
<dbReference type="Pfam" id="PF09186">
    <property type="entry name" value="DUF1949"/>
    <property type="match status" value="1"/>
</dbReference>
<dbReference type="SUPFAM" id="SSF54211">
    <property type="entry name" value="Ribosomal protein S5 domain 2-like"/>
    <property type="match status" value="1"/>
</dbReference>
<dbReference type="InterPro" id="IPR001498">
    <property type="entry name" value="Impact_N"/>
</dbReference>
<name>A0A410PW90_9FIRM</name>
<evidence type="ECO:0000313" key="5">
    <source>
        <dbReference type="Proteomes" id="UP000287601"/>
    </source>
</evidence>
<protein>
    <submittedName>
        <fullName evidence="4">YigZ family protein</fullName>
    </submittedName>
</protein>
<dbReference type="SUPFAM" id="SSF54980">
    <property type="entry name" value="EF-G C-terminal domain-like"/>
    <property type="match status" value="1"/>
</dbReference>
<feature type="domain" description="Impact N-terminal" evidence="2">
    <location>
        <begin position="19"/>
        <end position="123"/>
    </location>
</feature>
<evidence type="ECO:0000313" key="4">
    <source>
        <dbReference type="EMBL" id="QAT43199.1"/>
    </source>
</evidence>
<dbReference type="EMBL" id="CP035281">
    <property type="protein sequence ID" value="QAT43199.1"/>
    <property type="molecule type" value="Genomic_DNA"/>
</dbReference>
<evidence type="ECO:0000256" key="1">
    <source>
        <dbReference type="ARBA" id="ARBA00007665"/>
    </source>
</evidence>
<dbReference type="InterPro" id="IPR036956">
    <property type="entry name" value="Impact_N_sf"/>
</dbReference>
<dbReference type="PANTHER" id="PTHR16301:SF20">
    <property type="entry name" value="IMPACT FAMILY MEMBER YIGZ"/>
    <property type="match status" value="1"/>
</dbReference>
<dbReference type="InterPro" id="IPR035647">
    <property type="entry name" value="EFG_III/V"/>
</dbReference>
<evidence type="ECO:0000259" key="2">
    <source>
        <dbReference type="Pfam" id="PF01205"/>
    </source>
</evidence>
<dbReference type="Pfam" id="PF01205">
    <property type="entry name" value="Impact_N"/>
    <property type="match status" value="1"/>
</dbReference>
<dbReference type="Proteomes" id="UP000287601">
    <property type="component" value="Chromosome"/>
</dbReference>
<keyword evidence="5" id="KW-1185">Reference proteome</keyword>
<reference evidence="4 5" key="1">
    <citation type="submission" date="2019-01" db="EMBL/GenBank/DDBJ databases">
        <title>Draft genomes of a novel of Aminipila strains.</title>
        <authorList>
            <person name="Ma S."/>
        </authorList>
    </citation>
    <scope>NUCLEOTIDE SEQUENCE [LARGE SCALE GENOMIC DNA]</scope>
    <source>
        <strain evidence="5">JN-39</strain>
    </source>
</reference>
<dbReference type="GO" id="GO:0005737">
    <property type="term" value="C:cytoplasm"/>
    <property type="evidence" value="ECO:0007669"/>
    <property type="project" value="TreeGrafter"/>
</dbReference>
<dbReference type="InterPro" id="IPR023582">
    <property type="entry name" value="Impact"/>
</dbReference>
<feature type="domain" description="UPF0029" evidence="3">
    <location>
        <begin position="139"/>
        <end position="193"/>
    </location>
</feature>